<gene>
    <name evidence="1" type="ORF">MEUPH1_LOCUS21400</name>
</gene>
<name>A0AAV0XFK5_9HEMI</name>
<protein>
    <recommendedName>
        <fullName evidence="3">TTF-type domain-containing protein</fullName>
    </recommendedName>
</protein>
<dbReference type="Proteomes" id="UP001160148">
    <property type="component" value="Unassembled WGS sequence"/>
</dbReference>
<evidence type="ECO:0008006" key="3">
    <source>
        <dbReference type="Google" id="ProtNLM"/>
    </source>
</evidence>
<proteinExistence type="predicted"/>
<evidence type="ECO:0000313" key="2">
    <source>
        <dbReference type="Proteomes" id="UP001160148"/>
    </source>
</evidence>
<organism evidence="1 2">
    <name type="scientific">Macrosiphum euphorbiae</name>
    <name type="common">potato aphid</name>
    <dbReference type="NCBI Taxonomy" id="13131"/>
    <lineage>
        <taxon>Eukaryota</taxon>
        <taxon>Metazoa</taxon>
        <taxon>Ecdysozoa</taxon>
        <taxon>Arthropoda</taxon>
        <taxon>Hexapoda</taxon>
        <taxon>Insecta</taxon>
        <taxon>Pterygota</taxon>
        <taxon>Neoptera</taxon>
        <taxon>Paraneoptera</taxon>
        <taxon>Hemiptera</taxon>
        <taxon>Sternorrhyncha</taxon>
        <taxon>Aphidomorpha</taxon>
        <taxon>Aphidoidea</taxon>
        <taxon>Aphididae</taxon>
        <taxon>Macrosiphini</taxon>
        <taxon>Macrosiphum</taxon>
    </lineage>
</organism>
<dbReference type="AlphaFoldDB" id="A0AAV0XFK5"/>
<keyword evidence="2" id="KW-1185">Reference proteome</keyword>
<accession>A0AAV0XFK5</accession>
<dbReference type="EMBL" id="CARXXK010000004">
    <property type="protein sequence ID" value="CAI6366862.1"/>
    <property type="molecule type" value="Genomic_DNA"/>
</dbReference>
<evidence type="ECO:0000313" key="1">
    <source>
        <dbReference type="EMBL" id="CAI6366862.1"/>
    </source>
</evidence>
<reference evidence="1 2" key="1">
    <citation type="submission" date="2023-01" db="EMBL/GenBank/DDBJ databases">
        <authorList>
            <person name="Whitehead M."/>
        </authorList>
    </citation>
    <scope>NUCLEOTIDE SEQUENCE [LARGE SCALE GENOMIC DNA]</scope>
</reference>
<comment type="caution">
    <text evidence="1">The sequence shown here is derived from an EMBL/GenBank/DDBJ whole genome shotgun (WGS) entry which is preliminary data.</text>
</comment>
<sequence length="91" mass="10706">MKNGEKISRNWLLYSKSRDRVYCFSCKLFSSQLKIPNPGCLTNNGTSDWKHMALKLEQHENSSSHKEKILSWNELKTRIIKNETIDDLHLK</sequence>